<evidence type="ECO:0000256" key="3">
    <source>
        <dbReference type="ARBA" id="ARBA00022980"/>
    </source>
</evidence>
<dbReference type="InterPro" id="IPR019775">
    <property type="entry name" value="WD40_repeat_CS"/>
</dbReference>
<dbReference type="PANTHER" id="PTHR44464:SF1">
    <property type="entry name" value="WD REPEAT-CONTAINING PROTEIN 17"/>
    <property type="match status" value="1"/>
</dbReference>
<feature type="repeat" description="WD" evidence="5">
    <location>
        <begin position="592"/>
        <end position="626"/>
    </location>
</feature>
<dbReference type="PANTHER" id="PTHR44464">
    <property type="entry name" value="WD REPEAT-CONTAINING PROTEIN 17"/>
    <property type="match status" value="1"/>
</dbReference>
<comment type="caution">
    <text evidence="7">The sequence shown here is derived from an EMBL/GenBank/DDBJ whole genome shotgun (WGS) entry which is preliminary data.</text>
</comment>
<dbReference type="PROSITE" id="PS50294">
    <property type="entry name" value="WD_REPEATS_REGION"/>
    <property type="match status" value="3"/>
</dbReference>
<dbReference type="InterPro" id="IPR011047">
    <property type="entry name" value="Quinoprotein_ADH-like_sf"/>
</dbReference>
<feature type="compositionally biased region" description="Polar residues" evidence="6">
    <location>
        <begin position="43"/>
        <end position="64"/>
    </location>
</feature>
<dbReference type="InterPro" id="IPR036322">
    <property type="entry name" value="WD40_repeat_dom_sf"/>
</dbReference>
<dbReference type="Proteomes" id="UP000192257">
    <property type="component" value="Unassembled WGS sequence"/>
</dbReference>
<organism evidence="7 8">
    <name type="scientific">Trypanosoma theileri</name>
    <dbReference type="NCBI Taxonomy" id="67003"/>
    <lineage>
        <taxon>Eukaryota</taxon>
        <taxon>Discoba</taxon>
        <taxon>Euglenozoa</taxon>
        <taxon>Kinetoplastea</taxon>
        <taxon>Metakinetoplastina</taxon>
        <taxon>Trypanosomatida</taxon>
        <taxon>Trypanosomatidae</taxon>
        <taxon>Trypanosoma</taxon>
    </lineage>
</organism>
<feature type="compositionally biased region" description="Low complexity" evidence="6">
    <location>
        <begin position="1370"/>
        <end position="1395"/>
    </location>
</feature>
<dbReference type="InterPro" id="IPR015943">
    <property type="entry name" value="WD40/YVTN_repeat-like_dom_sf"/>
</dbReference>
<evidence type="ECO:0000313" key="8">
    <source>
        <dbReference type="Proteomes" id="UP000192257"/>
    </source>
</evidence>
<evidence type="ECO:0000313" key="7">
    <source>
        <dbReference type="EMBL" id="ORC86449.1"/>
    </source>
</evidence>
<dbReference type="GO" id="GO:0005840">
    <property type="term" value="C:ribosome"/>
    <property type="evidence" value="ECO:0007669"/>
    <property type="project" value="UniProtKB-KW"/>
</dbReference>
<protein>
    <submittedName>
        <fullName evidence="7">Uncharacterized protein</fullName>
    </submittedName>
</protein>
<keyword evidence="1 5" id="KW-0853">WD repeat</keyword>
<dbReference type="RefSeq" id="XP_028880515.1">
    <property type="nucleotide sequence ID" value="XM_029028196.1"/>
</dbReference>
<dbReference type="SMART" id="SM00320">
    <property type="entry name" value="WD40"/>
    <property type="match status" value="10"/>
</dbReference>
<evidence type="ECO:0000256" key="1">
    <source>
        <dbReference type="ARBA" id="ARBA00022574"/>
    </source>
</evidence>
<evidence type="ECO:0000256" key="5">
    <source>
        <dbReference type="PROSITE-ProRule" id="PRU00221"/>
    </source>
</evidence>
<evidence type="ECO:0000256" key="6">
    <source>
        <dbReference type="SAM" id="MobiDB-lite"/>
    </source>
</evidence>
<dbReference type="STRING" id="67003.A0A1X0NQI5"/>
<feature type="region of interest" description="Disordered" evidence="6">
    <location>
        <begin position="1364"/>
        <end position="1399"/>
    </location>
</feature>
<feature type="repeat" description="WD" evidence="5">
    <location>
        <begin position="642"/>
        <end position="684"/>
    </location>
</feature>
<dbReference type="PRINTS" id="PR00320">
    <property type="entry name" value="GPROTEINBRPT"/>
</dbReference>
<dbReference type="GeneID" id="39987976"/>
<dbReference type="GO" id="GO:1990904">
    <property type="term" value="C:ribonucleoprotein complex"/>
    <property type="evidence" value="ECO:0007669"/>
    <property type="project" value="UniProtKB-KW"/>
</dbReference>
<dbReference type="PROSITE" id="PS00678">
    <property type="entry name" value="WD_REPEATS_1"/>
    <property type="match status" value="2"/>
</dbReference>
<dbReference type="InterPro" id="IPR020472">
    <property type="entry name" value="WD40_PAC1"/>
</dbReference>
<dbReference type="SUPFAM" id="SSF50998">
    <property type="entry name" value="Quinoprotein alcohol dehydrogenase-like"/>
    <property type="match status" value="1"/>
</dbReference>
<proteinExistence type="predicted"/>
<accession>A0A1X0NQI5</accession>
<name>A0A1X0NQI5_9TRYP</name>
<dbReference type="OrthoDB" id="2161379at2759"/>
<feature type="repeat" description="WD" evidence="5">
    <location>
        <begin position="407"/>
        <end position="440"/>
    </location>
</feature>
<dbReference type="PROSITE" id="PS50082">
    <property type="entry name" value="WD_REPEATS_2"/>
    <property type="match status" value="3"/>
</dbReference>
<evidence type="ECO:0000256" key="4">
    <source>
        <dbReference type="ARBA" id="ARBA00023274"/>
    </source>
</evidence>
<feature type="region of interest" description="Disordered" evidence="6">
    <location>
        <begin position="43"/>
        <end position="68"/>
    </location>
</feature>
<gene>
    <name evidence="7" type="ORF">TM35_000281650</name>
</gene>
<dbReference type="Gene3D" id="2.130.10.10">
    <property type="entry name" value="YVTN repeat-like/Quinoprotein amine dehydrogenase"/>
    <property type="match status" value="3"/>
</dbReference>
<dbReference type="Pfam" id="PF00400">
    <property type="entry name" value="WD40"/>
    <property type="match status" value="3"/>
</dbReference>
<keyword evidence="8" id="KW-1185">Reference proteome</keyword>
<sequence length="1451" mass="156249">MAALNQVALLAAGCSESCTLPVVARSKAIAYCSATSIYMHTPTKHTSTNTNNTDPLRRNSTSVPSAVGNGSGKTFTTYPLSRIFANGVTDLIQSFDFNDEYMACVTRDCKTVVWRVGDAEVLNGKRLPNALSGFFKREGGPMVVRVAGKHHIVYGTTTGWIISANMNDGTTTHQLKLPLDDKSNSIVNNDSSNNYTVGQITSIDASPARPDVLAVGTSEGMLFILSLHPSNGLQRTATLRPFATTTTNTNTNTNMTTTTTLEGSINTGTGNNNNNNNNNSLAAVTVAAFDPNNAFCLAVGSREGALVLVDAASGTVVQRFEVQDSPICSISWIPTQSGTFVTTNGNSSKLSIWTVNSRTSTVVWNPICGSVLVGSASFAPEHLFLALRSGSVAVFNTQTQEVEMQTETGHTNRLHDCRYSKHDKDLIATTSADGTIRVWNTKQLLLNHTIEVGSVIVQTMDWSPSGKYIVAGLSTGEVVSYHVSTQHEQWRALVVAPRYNNHNNNNKGPFGVCGVVWSPSEAGNYIAAAHRSGITLLSSRDGKVIREYTTKSPVYSVDMEPLHAKQMAAACHDGQVYIFSLTGSQTTPTLILTGHTDVVNHVIFNPIIPRYLLSASHDTTLRVWDLAPPAVAQNTSVNARVLRGHTDHVHAAAWCPLAPYIAFSAGADGCVRVWDVRNGVHIAAVRAHSGVHTNNYNYKSQTGRMMMGGVVGLAGPHGDRPLVLATAGGVDGAVVFWHAGLLRQAAIDAALGALPSRLTRDPHTLIDSSKNTNTIMGVNTNVNHQSNSSIYYLAGEAVQQLSRDLADSTLTPHRRMERIANFFEFPYGAVDVARVAAYCSDPTESIHTRCSVVPSTRLVEVREKLGKSMVEKAHGRTVAGAGAAYKKTRLIEAADAMLQIGNITEYCKLMIEAGEWDNAIAAAPLVSREFWRSTCLQAAEAMQTAGDVRATRYFIMAEESARAARFLAHQSDKNWDSAIVIAKTCPQRVEPTATTETPHNTTVDTNGSSAVVVELLEERASMFTYSMNPRIVAAAKLANGANDEAVMQLVYSGDVLMAHLLIHSVPLQQQTTIDAGYRLPMLQSCRQRQWDTAVLCATRMSNAYDGLATVLSFCQQAFGKIKLSSSGSGSNNTPNTNNNINNLSNLPLNEKLKSIHEQILGECRRLQLPLDMESIQQRHANDGLASINQIAAMVLSPNTPVGIVTSEEIIQTMSNFIDNIIQVALQDIDGTNAVFYLKQAYAVTCYVSLPIQLPAGNTGNSSASPGSSLVFPGGNSHSAPVRKFLALSFLLAALMCVKVYRFPKLLNPVFSKACELCNGDTTTMTLLSKVQQVLNAYSPHSIEVNCTVLGEEVPFLHFDNYPPPPPPPTATTTTTTTNTTNTNTNNSNSNNNTNTGSGGMYMKSTVTSEPICGPTHVLEDGISVMSKNEALQWMLCCAFTPLASGVKMLPL</sequence>
<dbReference type="InterPro" id="IPR001680">
    <property type="entry name" value="WD40_rpt"/>
</dbReference>
<keyword evidence="3" id="KW-0689">Ribosomal protein</keyword>
<dbReference type="EMBL" id="NBCO01000028">
    <property type="protein sequence ID" value="ORC86449.1"/>
    <property type="molecule type" value="Genomic_DNA"/>
</dbReference>
<dbReference type="SUPFAM" id="SSF50978">
    <property type="entry name" value="WD40 repeat-like"/>
    <property type="match status" value="1"/>
</dbReference>
<evidence type="ECO:0000256" key="2">
    <source>
        <dbReference type="ARBA" id="ARBA00022737"/>
    </source>
</evidence>
<dbReference type="VEuPathDB" id="TriTrypDB:TM35_000281650"/>
<keyword evidence="4" id="KW-0687">Ribonucleoprotein</keyword>
<reference evidence="7 8" key="1">
    <citation type="submission" date="2017-03" db="EMBL/GenBank/DDBJ databases">
        <title>An alternative strategy for trypanosome survival in the mammalian bloodstream revealed through genome and transcriptome analysis of the ubiquitous bovine parasite Trypanosoma (Megatrypanum) theileri.</title>
        <authorList>
            <person name="Kelly S."/>
            <person name="Ivens A."/>
            <person name="Mott A."/>
            <person name="O'Neill E."/>
            <person name="Emms D."/>
            <person name="Macleod O."/>
            <person name="Voorheis P."/>
            <person name="Matthews J."/>
            <person name="Matthews K."/>
            <person name="Carrington M."/>
        </authorList>
    </citation>
    <scope>NUCLEOTIDE SEQUENCE [LARGE SCALE GENOMIC DNA]</scope>
    <source>
        <strain evidence="7">Edinburgh</strain>
    </source>
</reference>
<keyword evidence="2" id="KW-0677">Repeat</keyword>